<dbReference type="KEGG" id="lacs:H4075_03210"/>
<evidence type="ECO:0000313" key="2">
    <source>
        <dbReference type="Proteomes" id="UP000515344"/>
    </source>
</evidence>
<keyword evidence="2" id="KW-1185">Reference proteome</keyword>
<dbReference type="RefSeq" id="WP_182804097.1">
    <property type="nucleotide sequence ID" value="NZ_CP060007.1"/>
</dbReference>
<sequence>MKIILTGLVFICCTSFLQTGKYPVVKLYAYQQKVSGGANFSSKEKGRSTLQQYVYLLVRNGRSITVDEVWIAGQSVSFKTEETKAPVTIENSIKLGNTPATETLVPETTHTVMQIVFTNEAAAASNSPSRYRNYPLLIKYIENGRTYYLGTKNWTVLNPKVNQ</sequence>
<dbReference type="Proteomes" id="UP000515344">
    <property type="component" value="Chromosome"/>
</dbReference>
<accession>A0A7G5XIC3</accession>
<gene>
    <name evidence="1" type="ORF">H4075_03210</name>
</gene>
<proteinExistence type="predicted"/>
<dbReference type="AlphaFoldDB" id="A0A7G5XIC3"/>
<protein>
    <submittedName>
        <fullName evidence="1">Uncharacterized protein</fullName>
    </submittedName>
</protein>
<name>A0A7G5XIC3_9BACT</name>
<organism evidence="1 2">
    <name type="scientific">Lacibacter sediminis</name>
    <dbReference type="NCBI Taxonomy" id="2760713"/>
    <lineage>
        <taxon>Bacteria</taxon>
        <taxon>Pseudomonadati</taxon>
        <taxon>Bacteroidota</taxon>
        <taxon>Chitinophagia</taxon>
        <taxon>Chitinophagales</taxon>
        <taxon>Chitinophagaceae</taxon>
        <taxon>Lacibacter</taxon>
    </lineage>
</organism>
<reference evidence="2" key="1">
    <citation type="submission" date="2020-08" db="EMBL/GenBank/DDBJ databases">
        <title>Lacibacter sp. S13-6-6 genome sequencing.</title>
        <authorList>
            <person name="Jin L."/>
        </authorList>
    </citation>
    <scope>NUCLEOTIDE SEQUENCE [LARGE SCALE GENOMIC DNA]</scope>
    <source>
        <strain evidence="2">S13-6-6</strain>
    </source>
</reference>
<dbReference type="EMBL" id="CP060007">
    <property type="protein sequence ID" value="QNA45226.1"/>
    <property type="molecule type" value="Genomic_DNA"/>
</dbReference>
<evidence type="ECO:0000313" key="1">
    <source>
        <dbReference type="EMBL" id="QNA45226.1"/>
    </source>
</evidence>